<accession>A0A1B5L8Z7</accession>
<reference evidence="2" key="1">
    <citation type="journal article" date="2016" name="Genome Announc.">
        <title>Genome sequence of Ustilaginoidea virens IPU010, a rice pathogenic fungus causing false smut.</title>
        <authorList>
            <person name="Kumagai T."/>
            <person name="Ishii T."/>
            <person name="Terai G."/>
            <person name="Umemura M."/>
            <person name="Machida M."/>
            <person name="Asai K."/>
        </authorList>
    </citation>
    <scope>NUCLEOTIDE SEQUENCE [LARGE SCALE GENOMIC DNA]</scope>
    <source>
        <strain evidence="2">IPU010</strain>
    </source>
</reference>
<gene>
    <name evidence="1" type="ORF">UVI_02060730</name>
</gene>
<evidence type="ECO:0000313" key="2">
    <source>
        <dbReference type="Proteomes" id="UP000054053"/>
    </source>
</evidence>
<organism evidence="1 2">
    <name type="scientific">Ustilaginoidea virens</name>
    <name type="common">Rice false smut fungus</name>
    <name type="synonym">Villosiclava virens</name>
    <dbReference type="NCBI Taxonomy" id="1159556"/>
    <lineage>
        <taxon>Eukaryota</taxon>
        <taxon>Fungi</taxon>
        <taxon>Dikarya</taxon>
        <taxon>Ascomycota</taxon>
        <taxon>Pezizomycotina</taxon>
        <taxon>Sordariomycetes</taxon>
        <taxon>Hypocreomycetidae</taxon>
        <taxon>Hypocreales</taxon>
        <taxon>Clavicipitaceae</taxon>
        <taxon>Ustilaginoidea</taxon>
    </lineage>
</organism>
<dbReference type="EMBL" id="BBTG02000064">
    <property type="protein sequence ID" value="GAO20149.1"/>
    <property type="molecule type" value="Genomic_DNA"/>
</dbReference>
<protein>
    <submittedName>
        <fullName evidence="1">Uncharacterized protein</fullName>
    </submittedName>
</protein>
<evidence type="ECO:0000313" key="1">
    <source>
        <dbReference type="EMBL" id="GAO20149.1"/>
    </source>
</evidence>
<comment type="caution">
    <text evidence="1">The sequence shown here is derived from an EMBL/GenBank/DDBJ whole genome shotgun (WGS) entry which is preliminary data.</text>
</comment>
<dbReference type="Proteomes" id="UP000054053">
    <property type="component" value="Unassembled WGS sequence"/>
</dbReference>
<sequence>MAVTSWKYLEIFIPEIPNSSGVLLSDWRPMGMYLVTAFFPKLRSPEPWVRSTLARCYYPALGWHEVALQLVQVKRLGNVSAPTWARRGS</sequence>
<dbReference type="AlphaFoldDB" id="A0A1B5L8Z7"/>
<proteinExistence type="predicted"/>
<name>A0A1B5L8Z7_USTVR</name>